<dbReference type="InterPro" id="IPR011042">
    <property type="entry name" value="6-blade_b-propeller_TolB-like"/>
</dbReference>
<dbReference type="GO" id="GO:0004177">
    <property type="term" value="F:aminopeptidase activity"/>
    <property type="evidence" value="ECO:0007669"/>
    <property type="project" value="UniProtKB-KW"/>
</dbReference>
<accession>A0A1I1NX42</accession>
<keyword evidence="4" id="KW-1185">Reference proteome</keyword>
<dbReference type="SUPFAM" id="SSF82171">
    <property type="entry name" value="DPP6 N-terminal domain-like"/>
    <property type="match status" value="1"/>
</dbReference>
<evidence type="ECO:0000259" key="2">
    <source>
        <dbReference type="Pfam" id="PF00326"/>
    </source>
</evidence>
<evidence type="ECO:0000313" key="3">
    <source>
        <dbReference type="EMBL" id="SFD01986.1"/>
    </source>
</evidence>
<protein>
    <submittedName>
        <fullName evidence="3">Dipeptidyl aminopeptidase/acylaminoacyl peptidase</fullName>
    </submittedName>
</protein>
<dbReference type="InterPro" id="IPR029058">
    <property type="entry name" value="AB_hydrolase_fold"/>
</dbReference>
<dbReference type="Pfam" id="PF00326">
    <property type="entry name" value="Peptidase_S9"/>
    <property type="match status" value="1"/>
</dbReference>
<keyword evidence="3" id="KW-0031">Aminopeptidase</keyword>
<dbReference type="Pfam" id="PF07676">
    <property type="entry name" value="PD40"/>
    <property type="match status" value="2"/>
</dbReference>
<evidence type="ECO:0000313" key="4">
    <source>
        <dbReference type="Proteomes" id="UP000198832"/>
    </source>
</evidence>
<evidence type="ECO:0000259" key="1">
    <source>
        <dbReference type="Pfam" id="PF00144"/>
    </source>
</evidence>
<dbReference type="InterPro" id="IPR001466">
    <property type="entry name" value="Beta-lactam-related"/>
</dbReference>
<dbReference type="Gene3D" id="3.40.50.1820">
    <property type="entry name" value="alpha/beta hydrolase"/>
    <property type="match status" value="1"/>
</dbReference>
<dbReference type="SUPFAM" id="SSF53474">
    <property type="entry name" value="alpha/beta-Hydrolases"/>
    <property type="match status" value="1"/>
</dbReference>
<feature type="domain" description="Beta-lactamase-related" evidence="1">
    <location>
        <begin position="663"/>
        <end position="1000"/>
    </location>
</feature>
<dbReference type="Proteomes" id="UP000198832">
    <property type="component" value="Unassembled WGS sequence"/>
</dbReference>
<dbReference type="Pfam" id="PF00144">
    <property type="entry name" value="Beta-lactamase"/>
    <property type="match status" value="1"/>
</dbReference>
<dbReference type="EMBL" id="FOLB01000022">
    <property type="protein sequence ID" value="SFD01986.1"/>
    <property type="molecule type" value="Genomic_DNA"/>
</dbReference>
<dbReference type="PANTHER" id="PTHR46825">
    <property type="entry name" value="D-ALANYL-D-ALANINE-CARBOXYPEPTIDASE/ENDOPEPTIDASE AMPH"/>
    <property type="match status" value="1"/>
</dbReference>
<dbReference type="PANTHER" id="PTHR46825:SF15">
    <property type="entry name" value="BETA-LACTAMASE-RELATED DOMAIN-CONTAINING PROTEIN"/>
    <property type="match status" value="1"/>
</dbReference>
<dbReference type="SUPFAM" id="SSF56601">
    <property type="entry name" value="beta-lactamase/transpeptidase-like"/>
    <property type="match status" value="1"/>
</dbReference>
<dbReference type="GO" id="GO:0008236">
    <property type="term" value="F:serine-type peptidase activity"/>
    <property type="evidence" value="ECO:0007669"/>
    <property type="project" value="InterPro"/>
</dbReference>
<keyword evidence="3" id="KW-0378">Hydrolase</keyword>
<dbReference type="AlphaFoldDB" id="A0A1I1NX42"/>
<sequence length="1116" mass="118884">MTRPMRIDDLADLVVPSQPTLSPDATAVAYVVRRHDLDADAAVTSLWLAADGEPPRPLTHGTADDAPAWSPDGATIAFTRDGQLWTLPVSGGEPIGLTGLPLGAGVPVWSPDSTRIAFAAPVDGDAAEGEDDEARARRAHAPIVTDGVGYQADGLGYVRGMRLQLHVVDVATGAVRRVTTLDQHVQSPAWSPDGTSLTVTAKRAGDSDLDMRSAVHVVPAGGGEPRVVAFSEGYAATVSFTPDGSRLLVVGWAGEMRGHARLWIVDPETGDARELAAELDRNVMPGAPAYPGTVPAVVGDEALFAVRDRGCTHLHAVPLAGGPGRLVLGGDGDVVSGLSVAGPIAAVALGTPDSFGEVVLVDLTTGATTVRTDHGASLAHVELAPRVSRDFTISDGTVVQGWVMRSPDAQGATPLLLDIHGGPHNAWNAAADEMHLYHQELVAQGWTVLVLNARGSDGYGEAFYDALHGGWGINDAQDFLEPVDRLVEEGLVDADRLAVTGYSYGGYMTCYLTATDQRFAAAVPGGVVSDLTSISGTSDDAHFLAALEIGGLPWRDRELLAAMSPYSHVHDVTTPTLVLHGADDVRCPVGQAQQWHYALRERGVPTRMVLYPGASHIFILAGRPSHRIDYYRRVADWVNQYAGSKERSMSTTAEKKIDTAHWESRFAELVEKHGIPGAQLGILVLGEDGAEDQLFTTATGVLHAGTGQPATPDSVFQIGSVSKVWTATVVMQLVDEGKFSLDTPVVEILPELSLRDPEVNQEVTVWNLLTHTSGIDGDVFTDTGRGDDALEKYVAELGHAAQNHPLGATWSYCNSGFSLLGRIIEVVTGQTWDQALKERLFTPLGLTHTTTLPEEAMVFAHAMGHLQGGDDPQIAPVWGLPRSVGPAGLITSRAEDVLAFARMHLTGGVAKDGTRVLSEASVDAMAQYQTECPEKILLGDSWGLGWFRCDWNGHRAIGHDGNTIGQAAFLRLLPEAGIAVSVNTNLGSAIPLYQELYEEIFAALVDVHLPAPFEIPSEPVEVDPTPYLGTYARESVLEEVYVEDGKTWLRTTVSGPVAEASGEGDPEVHELIPVGEALFAVKPDKSAAYYPVRFYSLPTGEEYIHFGARATPKKTA</sequence>
<feature type="domain" description="Peptidase S9 prolyl oligopeptidase catalytic" evidence="2">
    <location>
        <begin position="441"/>
        <end position="644"/>
    </location>
</feature>
<gene>
    <name evidence="3" type="ORF">SAMN04487968_1223</name>
</gene>
<organism evidence="3 4">
    <name type="scientific">Nocardioides terrae</name>
    <dbReference type="NCBI Taxonomy" id="574651"/>
    <lineage>
        <taxon>Bacteria</taxon>
        <taxon>Bacillati</taxon>
        <taxon>Actinomycetota</taxon>
        <taxon>Actinomycetes</taxon>
        <taxon>Propionibacteriales</taxon>
        <taxon>Nocardioidaceae</taxon>
        <taxon>Nocardioides</taxon>
    </lineage>
</organism>
<dbReference type="InterPro" id="IPR050491">
    <property type="entry name" value="AmpC-like"/>
</dbReference>
<dbReference type="InterPro" id="IPR011659">
    <property type="entry name" value="WD40"/>
</dbReference>
<name>A0A1I1NX42_9ACTN</name>
<dbReference type="InterPro" id="IPR001375">
    <property type="entry name" value="Peptidase_S9_cat"/>
</dbReference>
<dbReference type="InterPro" id="IPR012338">
    <property type="entry name" value="Beta-lactam/transpept-like"/>
</dbReference>
<reference evidence="3 4" key="1">
    <citation type="submission" date="2016-10" db="EMBL/GenBank/DDBJ databases">
        <authorList>
            <person name="de Groot N.N."/>
        </authorList>
    </citation>
    <scope>NUCLEOTIDE SEQUENCE [LARGE SCALE GENOMIC DNA]</scope>
    <source>
        <strain evidence="3 4">CGMCC 1.7056</strain>
    </source>
</reference>
<dbReference type="GO" id="GO:0006508">
    <property type="term" value="P:proteolysis"/>
    <property type="evidence" value="ECO:0007669"/>
    <property type="project" value="InterPro"/>
</dbReference>
<dbReference type="OrthoDB" id="3325701at2"/>
<keyword evidence="3" id="KW-0645">Protease</keyword>
<dbReference type="Gene3D" id="2.120.10.30">
    <property type="entry name" value="TolB, C-terminal domain"/>
    <property type="match status" value="2"/>
</dbReference>
<dbReference type="Gene3D" id="3.40.710.10">
    <property type="entry name" value="DD-peptidase/beta-lactamase superfamily"/>
    <property type="match status" value="1"/>
</dbReference>
<dbReference type="STRING" id="574651.SAMN04487968_1223"/>
<proteinExistence type="predicted"/>